<reference evidence="1 2" key="1">
    <citation type="submission" date="2021-06" db="EMBL/GenBank/DDBJ databases">
        <authorList>
            <person name="Kallberg Y."/>
            <person name="Tangrot J."/>
            <person name="Rosling A."/>
        </authorList>
    </citation>
    <scope>NUCLEOTIDE SEQUENCE [LARGE SCALE GENOMIC DNA]</scope>
    <source>
        <strain evidence="1 2">120-4 pot B 10/14</strain>
    </source>
</reference>
<dbReference type="EMBL" id="CAJVQB010000032">
    <property type="protein sequence ID" value="CAG8459780.1"/>
    <property type="molecule type" value="Genomic_DNA"/>
</dbReference>
<sequence length="128" mass="13847">MLAVKKSFKLFIFTLNFLAIIPNITLSAIPLTFYCTRFVPSAVSFNTSIANIALNVSALQGPCVEITSTGKYTNGSSFAVTQITSAESLCYSDVAGVQDTRGSSVWFMSPQGWVWSGLTTNPNWNLSC</sequence>
<proteinExistence type="predicted"/>
<keyword evidence="2" id="KW-1185">Reference proteome</keyword>
<protein>
    <submittedName>
        <fullName evidence="1">35500_t:CDS:1</fullName>
    </submittedName>
</protein>
<evidence type="ECO:0000313" key="1">
    <source>
        <dbReference type="EMBL" id="CAG8459780.1"/>
    </source>
</evidence>
<dbReference type="Proteomes" id="UP000789901">
    <property type="component" value="Unassembled WGS sequence"/>
</dbReference>
<evidence type="ECO:0000313" key="2">
    <source>
        <dbReference type="Proteomes" id="UP000789901"/>
    </source>
</evidence>
<accession>A0ABM8VVX9</accession>
<comment type="caution">
    <text evidence="1">The sequence shown here is derived from an EMBL/GenBank/DDBJ whole genome shotgun (WGS) entry which is preliminary data.</text>
</comment>
<organism evidence="1 2">
    <name type="scientific">Gigaspora margarita</name>
    <dbReference type="NCBI Taxonomy" id="4874"/>
    <lineage>
        <taxon>Eukaryota</taxon>
        <taxon>Fungi</taxon>
        <taxon>Fungi incertae sedis</taxon>
        <taxon>Mucoromycota</taxon>
        <taxon>Glomeromycotina</taxon>
        <taxon>Glomeromycetes</taxon>
        <taxon>Diversisporales</taxon>
        <taxon>Gigasporaceae</taxon>
        <taxon>Gigaspora</taxon>
    </lineage>
</organism>
<name>A0ABM8VVX9_GIGMA</name>
<gene>
    <name evidence="1" type="ORF">GMARGA_LOCUS246</name>
</gene>